<organism evidence="1">
    <name type="scientific">Mycobacterium xenopi 4042</name>
    <dbReference type="NCBI Taxonomy" id="1299334"/>
    <lineage>
        <taxon>Bacteria</taxon>
        <taxon>Bacillati</taxon>
        <taxon>Actinomycetota</taxon>
        <taxon>Actinomycetes</taxon>
        <taxon>Mycobacteriales</taxon>
        <taxon>Mycobacteriaceae</taxon>
        <taxon>Mycobacterium</taxon>
    </lineage>
</organism>
<proteinExistence type="predicted"/>
<name>X7YPF7_MYCXE</name>
<dbReference type="EMBL" id="JAOB01000090">
    <property type="protein sequence ID" value="EUA08671.1"/>
    <property type="molecule type" value="Genomic_DNA"/>
</dbReference>
<accession>X7YPF7</accession>
<gene>
    <name evidence="1" type="ORF">I553_9727</name>
</gene>
<comment type="caution">
    <text evidence="1">The sequence shown here is derived from an EMBL/GenBank/DDBJ whole genome shotgun (WGS) entry which is preliminary data.</text>
</comment>
<dbReference type="AlphaFoldDB" id="X7YPF7"/>
<evidence type="ECO:0000313" key="1">
    <source>
        <dbReference type="EMBL" id="EUA08671.1"/>
    </source>
</evidence>
<sequence length="49" mass="5143">MQFGRRGGGNQLAAPMSVVTAAVTKPIRVLAFMTADLTGRAERGPRDLG</sequence>
<protein>
    <submittedName>
        <fullName evidence="1">Uncharacterized protein</fullName>
    </submittedName>
</protein>
<dbReference type="PATRIC" id="fig|1299334.3.peg.9219"/>
<reference evidence="1" key="1">
    <citation type="submission" date="2014-01" db="EMBL/GenBank/DDBJ databases">
        <authorList>
            <person name="Brown-Elliot B."/>
            <person name="Wallace R."/>
            <person name="Lenaerts A."/>
            <person name="Ordway D."/>
            <person name="DeGroote M.A."/>
            <person name="Parker T."/>
            <person name="Sizemore C."/>
            <person name="Tallon L.J."/>
            <person name="Sadzewicz L.K."/>
            <person name="Sengamalay N."/>
            <person name="Fraser C.M."/>
            <person name="Hine E."/>
            <person name="Shefchek K.A."/>
            <person name="Das S.P."/>
            <person name="Tettelin H."/>
        </authorList>
    </citation>
    <scope>NUCLEOTIDE SEQUENCE [LARGE SCALE GENOMIC DNA]</scope>
    <source>
        <strain evidence="1">4042</strain>
    </source>
</reference>